<feature type="transmembrane region" description="Helical" evidence="6">
    <location>
        <begin position="78"/>
        <end position="104"/>
    </location>
</feature>
<protein>
    <submittedName>
        <fullName evidence="7">Aminotransferase class IV</fullName>
    </submittedName>
</protein>
<keyword evidence="6" id="KW-0812">Transmembrane</keyword>
<name>A0AAJ6FLD2_CARRU</name>
<dbReference type="InterPro" id="IPR036038">
    <property type="entry name" value="Aminotransferase-like"/>
</dbReference>
<feature type="transmembrane region" description="Helical" evidence="6">
    <location>
        <begin position="133"/>
        <end position="151"/>
    </location>
</feature>
<dbReference type="InterPro" id="IPR043131">
    <property type="entry name" value="BCAT-like_N"/>
</dbReference>
<dbReference type="InterPro" id="IPR005786">
    <property type="entry name" value="B_amino_transII"/>
</dbReference>
<keyword evidence="6" id="KW-0472">Membrane</keyword>
<dbReference type="Proteomes" id="UP001237869">
    <property type="component" value="Chromosome"/>
</dbReference>
<evidence type="ECO:0000256" key="2">
    <source>
        <dbReference type="ARBA" id="ARBA00009320"/>
    </source>
</evidence>
<dbReference type="PANTHER" id="PTHR42825">
    <property type="entry name" value="AMINO ACID AMINOTRANSFERASE"/>
    <property type="match status" value="1"/>
</dbReference>
<evidence type="ECO:0000313" key="8">
    <source>
        <dbReference type="Proteomes" id="UP001237869"/>
    </source>
</evidence>
<comment type="similarity">
    <text evidence="2">Belongs to the class-IV pyridoxal-phosphate-dependent aminotransferase family.</text>
</comment>
<evidence type="ECO:0000256" key="3">
    <source>
        <dbReference type="ARBA" id="ARBA00022576"/>
    </source>
</evidence>
<reference evidence="7" key="1">
    <citation type="submission" date="2022-02" db="EMBL/GenBank/DDBJ databases">
        <title>Long-read sequencing of the primary endosymbionts of Cacopsylla melanoneura.</title>
        <authorList>
            <person name="Dittmer J."/>
            <person name="Corretto E."/>
            <person name="Stauffer C."/>
            <person name="Schuler H."/>
        </authorList>
    </citation>
    <scope>NUCLEOTIDE SEQUENCE</scope>
    <source>
        <strain evidence="7">Cmel4</strain>
    </source>
</reference>
<dbReference type="GO" id="GO:0009081">
    <property type="term" value="P:branched-chain amino acid metabolic process"/>
    <property type="evidence" value="ECO:0007669"/>
    <property type="project" value="InterPro"/>
</dbReference>
<dbReference type="AlphaFoldDB" id="A0AAJ6FLD2"/>
<evidence type="ECO:0000256" key="5">
    <source>
        <dbReference type="ARBA" id="ARBA00022898"/>
    </source>
</evidence>
<dbReference type="GO" id="GO:0004084">
    <property type="term" value="F:branched-chain-amino-acid transaminase activity"/>
    <property type="evidence" value="ECO:0007669"/>
    <property type="project" value="InterPro"/>
</dbReference>
<comment type="cofactor">
    <cofactor evidence="1">
        <name>pyridoxal 5'-phosphate</name>
        <dbReference type="ChEBI" id="CHEBI:597326"/>
    </cofactor>
</comment>
<sequence length="306" mass="36803">MKNFEYKKLKYRYVKIWKNNWKIGFFIKKNNILINEGASSINYSQQCFEGIKSYLFKKKVFNLKLNLNSNRFQKSCKILLMPIINLFCFINLIKLLSILNYYYIPNNKIGFLYMRPLMLGISKNIGVKTSKKFFLTIFCTPLFIKFNLLNIKSIFSKRIIDNYGHYKIGANYITNIVNSYYIKKFNFDDYIHVNNNYFEEIGTSNFIIYKKKKIISPNNKNILPGINKFSFLYFFKFKKKYLNLKVNFNKISNAKKIISCGTAAYYKSINIILYRNKILKYKKMFFNSLINYYLKRTYVKNYNNKR</sequence>
<dbReference type="EMBL" id="CP092148">
    <property type="protein sequence ID" value="WGS67240.1"/>
    <property type="molecule type" value="Genomic_DNA"/>
</dbReference>
<keyword evidence="3 7" id="KW-0032">Aminotransferase</keyword>
<evidence type="ECO:0000256" key="6">
    <source>
        <dbReference type="SAM" id="Phobius"/>
    </source>
</evidence>
<accession>A0AAJ6FLD2</accession>
<evidence type="ECO:0000256" key="4">
    <source>
        <dbReference type="ARBA" id="ARBA00022679"/>
    </source>
</evidence>
<dbReference type="PANTHER" id="PTHR42825:SF2">
    <property type="entry name" value="BRANCHED-CHAIN-AMINO-ACID AMINOTRANSFERASE 3, CHLOROPLASTIC-RELATED"/>
    <property type="match status" value="1"/>
</dbReference>
<dbReference type="SUPFAM" id="SSF56752">
    <property type="entry name" value="D-aminoacid aminotransferase-like PLP-dependent enzymes"/>
    <property type="match status" value="1"/>
</dbReference>
<dbReference type="InterPro" id="IPR043132">
    <property type="entry name" value="BCAT-like_C"/>
</dbReference>
<organism evidence="7 8">
    <name type="scientific">Carsonella ruddii</name>
    <dbReference type="NCBI Taxonomy" id="114186"/>
    <lineage>
        <taxon>Bacteria</taxon>
        <taxon>Pseudomonadati</taxon>
        <taxon>Pseudomonadota</taxon>
        <taxon>Gammaproteobacteria</taxon>
        <taxon>Oceanospirillales</taxon>
        <taxon>Halomonadaceae</taxon>
        <taxon>Zymobacter group</taxon>
        <taxon>Candidatus Carsonella</taxon>
    </lineage>
</organism>
<keyword evidence="5" id="KW-0663">Pyridoxal phosphate</keyword>
<dbReference type="RefSeq" id="WP_280956047.1">
    <property type="nucleotide sequence ID" value="NZ_CP092145.1"/>
</dbReference>
<evidence type="ECO:0000256" key="1">
    <source>
        <dbReference type="ARBA" id="ARBA00001933"/>
    </source>
</evidence>
<gene>
    <name evidence="7" type="ORF">MEJ65_01090</name>
</gene>
<keyword evidence="6" id="KW-1133">Transmembrane helix</keyword>
<dbReference type="Gene3D" id="3.20.10.10">
    <property type="entry name" value="D-amino Acid Aminotransferase, subunit A, domain 2"/>
    <property type="match status" value="1"/>
</dbReference>
<dbReference type="Gene3D" id="3.30.470.10">
    <property type="match status" value="1"/>
</dbReference>
<keyword evidence="4" id="KW-0808">Transferase</keyword>
<evidence type="ECO:0000313" key="7">
    <source>
        <dbReference type="EMBL" id="WGS67240.1"/>
    </source>
</evidence>
<proteinExistence type="inferred from homology"/>